<dbReference type="CDD" id="cd01347">
    <property type="entry name" value="ligand_gated_channel"/>
    <property type="match status" value="1"/>
</dbReference>
<dbReference type="GO" id="GO:0044718">
    <property type="term" value="P:siderophore transmembrane transport"/>
    <property type="evidence" value="ECO:0007669"/>
    <property type="project" value="TreeGrafter"/>
</dbReference>
<dbReference type="NCBIfam" id="TIGR01786">
    <property type="entry name" value="TonB-hemlactrns"/>
    <property type="match status" value="1"/>
</dbReference>
<feature type="signal peptide" evidence="14">
    <location>
        <begin position="1"/>
        <end position="17"/>
    </location>
</feature>
<name>A0A380MKQ2_9GAMM</name>
<evidence type="ECO:0000313" key="18">
    <source>
        <dbReference type="Proteomes" id="UP000254601"/>
    </source>
</evidence>
<keyword evidence="18" id="KW-1185">Reference proteome</keyword>
<evidence type="ECO:0000256" key="5">
    <source>
        <dbReference type="ARBA" id="ARBA00022692"/>
    </source>
</evidence>
<dbReference type="AlphaFoldDB" id="A0A380MKQ2"/>
<keyword evidence="10 11" id="KW-0998">Cell outer membrane</keyword>
<dbReference type="Pfam" id="PF00593">
    <property type="entry name" value="TonB_dep_Rec_b-barrel"/>
    <property type="match status" value="1"/>
</dbReference>
<dbReference type="InterPro" id="IPR039426">
    <property type="entry name" value="TonB-dep_rcpt-like"/>
</dbReference>
<dbReference type="PROSITE" id="PS01156">
    <property type="entry name" value="TONB_DEPENDENT_REC_2"/>
    <property type="match status" value="1"/>
</dbReference>
<keyword evidence="7 13" id="KW-0798">TonB box</keyword>
<feature type="short sequence motif" description="TonB C-terminal box" evidence="12">
    <location>
        <begin position="714"/>
        <end position="731"/>
    </location>
</feature>
<evidence type="ECO:0000256" key="9">
    <source>
        <dbReference type="ARBA" id="ARBA00023170"/>
    </source>
</evidence>
<dbReference type="InterPro" id="IPR037066">
    <property type="entry name" value="Plug_dom_sf"/>
</dbReference>
<keyword evidence="6 14" id="KW-0732">Signal</keyword>
<evidence type="ECO:0000256" key="7">
    <source>
        <dbReference type="ARBA" id="ARBA00023077"/>
    </source>
</evidence>
<evidence type="ECO:0000313" key="17">
    <source>
        <dbReference type="EMBL" id="SUO93220.1"/>
    </source>
</evidence>
<dbReference type="GO" id="GO:0015344">
    <property type="term" value="F:siderophore uptake transmembrane transporter activity"/>
    <property type="evidence" value="ECO:0007669"/>
    <property type="project" value="TreeGrafter"/>
</dbReference>
<evidence type="ECO:0000256" key="2">
    <source>
        <dbReference type="ARBA" id="ARBA00008143"/>
    </source>
</evidence>
<evidence type="ECO:0000256" key="3">
    <source>
        <dbReference type="ARBA" id="ARBA00022448"/>
    </source>
</evidence>
<dbReference type="Gene3D" id="2.40.170.20">
    <property type="entry name" value="TonB-dependent receptor, beta-barrel domain"/>
    <property type="match status" value="1"/>
</dbReference>
<sequence>MRLHPLFLALTATPLFAQNAPQPIILDPITVDAAREDSPLNKLANSIEVIDEKNRERHLEANIADTLNNIPGVSYNGTGRYGLSDITIRGITGNRVKILVDGQAISDTFSFGPFQNAGRQYMDANNLKQIEVIKGPASSLHGSDALGGVVNIVSKAPEDYLSDNKSIGGKAFIHYTGKDNGVYTGATLAAKANEQWAGLISYSHSNTKETKNHGGDASIGAARTIPNPQKNNSNSLNAKLVFTPTQAHRFTLSGDYYQLNRRTNQLGELGNYMNLYQYQQSHADDTQKRHGLSLRHDFTFNNTVIDNGYWKIYTQNQSAEQQTNIDATALQIPNNPPVHRQRISTFNSKDSGINAQFNKHLNGNIQHDIVYGFDYSHKNIDMLRRGNDTVAGQGRPTTERNAPNSTIDKLGIYAQDRIGFSHTGFSLIPGIRYDYYRLKAKPDATFRQTVGANYQVQNYDEKHISLRLGALYDLNDQHTLYANYAEGFRAPAFNETNLGFENQRGGYAYVANLNLKPETSRGIELGWRSDNGIFKHDIAAYYNRYKNFIQSESVIGVNPQTKLREFSSINLPSAEIYGIDASLGLDIGALTPNLDGLKTNLSFAYAKGKNRKTHEPLNTIAPLSGYWSINYDHPNEQWGIGSRLNFAAAKKAKDITNNNPRLTINPVGGYATWDMTAYYRPIKDLTLRAGAYNLLDKKYISWGEARVLDEHKRQINTATGRWFGASVRYDF</sequence>
<organism evidence="17 18">
    <name type="scientific">Suttonella ornithocola</name>
    <dbReference type="NCBI Taxonomy" id="279832"/>
    <lineage>
        <taxon>Bacteria</taxon>
        <taxon>Pseudomonadati</taxon>
        <taxon>Pseudomonadota</taxon>
        <taxon>Gammaproteobacteria</taxon>
        <taxon>Cardiobacteriales</taxon>
        <taxon>Cardiobacteriaceae</taxon>
        <taxon>Suttonella</taxon>
    </lineage>
</organism>
<keyword evidence="4 11" id="KW-1134">Transmembrane beta strand</keyword>
<dbReference type="GO" id="GO:0009279">
    <property type="term" value="C:cell outer membrane"/>
    <property type="evidence" value="ECO:0007669"/>
    <property type="project" value="UniProtKB-SubCell"/>
</dbReference>
<keyword evidence="8 11" id="KW-0472">Membrane</keyword>
<dbReference type="PANTHER" id="PTHR30069">
    <property type="entry name" value="TONB-DEPENDENT OUTER MEMBRANE RECEPTOR"/>
    <property type="match status" value="1"/>
</dbReference>
<accession>A0A380MKQ2</accession>
<evidence type="ECO:0000256" key="11">
    <source>
        <dbReference type="PROSITE-ProRule" id="PRU01360"/>
    </source>
</evidence>
<feature type="domain" description="TonB-dependent receptor-like beta-barrel" evidence="15">
    <location>
        <begin position="247"/>
        <end position="694"/>
    </location>
</feature>
<evidence type="ECO:0000256" key="4">
    <source>
        <dbReference type="ARBA" id="ARBA00022452"/>
    </source>
</evidence>
<evidence type="ECO:0000256" key="14">
    <source>
        <dbReference type="SAM" id="SignalP"/>
    </source>
</evidence>
<keyword evidence="5 11" id="KW-0812">Transmembrane</keyword>
<proteinExistence type="inferred from homology"/>
<dbReference type="InterPro" id="IPR036942">
    <property type="entry name" value="Beta-barrel_TonB_sf"/>
</dbReference>
<keyword evidence="3 11" id="KW-0813">Transport</keyword>
<evidence type="ECO:0000256" key="13">
    <source>
        <dbReference type="RuleBase" id="RU003357"/>
    </source>
</evidence>
<evidence type="ECO:0000259" key="15">
    <source>
        <dbReference type="Pfam" id="PF00593"/>
    </source>
</evidence>
<evidence type="ECO:0000259" key="16">
    <source>
        <dbReference type="Pfam" id="PF07715"/>
    </source>
</evidence>
<evidence type="ECO:0000256" key="10">
    <source>
        <dbReference type="ARBA" id="ARBA00023237"/>
    </source>
</evidence>
<comment type="subcellular location">
    <subcellularLocation>
        <location evidence="1 11">Cell outer membrane</location>
        <topology evidence="1 11">Multi-pass membrane protein</topology>
    </subcellularLocation>
</comment>
<dbReference type="InterPro" id="IPR000531">
    <property type="entry name" value="Beta-barrel_TonB"/>
</dbReference>
<dbReference type="NCBIfam" id="TIGR01785">
    <property type="entry name" value="TonB-hemin"/>
    <property type="match status" value="1"/>
</dbReference>
<feature type="chain" id="PRO_5016822085" evidence="14">
    <location>
        <begin position="18"/>
        <end position="731"/>
    </location>
</feature>
<keyword evidence="9 17" id="KW-0675">Receptor</keyword>
<evidence type="ECO:0000256" key="6">
    <source>
        <dbReference type="ARBA" id="ARBA00022729"/>
    </source>
</evidence>
<reference evidence="17 18" key="1">
    <citation type="submission" date="2018-06" db="EMBL/GenBank/DDBJ databases">
        <authorList>
            <consortium name="Pathogen Informatics"/>
            <person name="Doyle S."/>
        </authorList>
    </citation>
    <scope>NUCLEOTIDE SEQUENCE [LARGE SCALE GENOMIC DNA]</scope>
    <source>
        <strain evidence="17 18">NCTC13337</strain>
    </source>
</reference>
<evidence type="ECO:0000256" key="8">
    <source>
        <dbReference type="ARBA" id="ARBA00023136"/>
    </source>
</evidence>
<dbReference type="Gene3D" id="2.170.130.10">
    <property type="entry name" value="TonB-dependent receptor, plug domain"/>
    <property type="match status" value="1"/>
</dbReference>
<dbReference type="Proteomes" id="UP000254601">
    <property type="component" value="Unassembled WGS sequence"/>
</dbReference>
<dbReference type="EMBL" id="UHIC01000001">
    <property type="protein sequence ID" value="SUO93220.1"/>
    <property type="molecule type" value="Genomic_DNA"/>
</dbReference>
<dbReference type="PANTHER" id="PTHR30069:SF29">
    <property type="entry name" value="HEMOGLOBIN AND HEMOGLOBIN-HAPTOGLOBIN-BINDING PROTEIN 1-RELATED"/>
    <property type="match status" value="1"/>
</dbReference>
<dbReference type="RefSeq" id="WP_072575695.1">
    <property type="nucleotide sequence ID" value="NZ_LWHB01000021.1"/>
</dbReference>
<evidence type="ECO:0000256" key="1">
    <source>
        <dbReference type="ARBA" id="ARBA00004571"/>
    </source>
</evidence>
<dbReference type="InterPro" id="IPR012910">
    <property type="entry name" value="Plug_dom"/>
</dbReference>
<dbReference type="SUPFAM" id="SSF56935">
    <property type="entry name" value="Porins"/>
    <property type="match status" value="1"/>
</dbReference>
<dbReference type="InterPro" id="IPR010949">
    <property type="entry name" value="TonB_Hb/transfer/lactofer_rcpt"/>
</dbReference>
<dbReference type="GO" id="GO:0015232">
    <property type="term" value="F:heme transmembrane transporter activity"/>
    <property type="evidence" value="ECO:0007669"/>
    <property type="project" value="InterPro"/>
</dbReference>
<dbReference type="Pfam" id="PF07715">
    <property type="entry name" value="Plug"/>
    <property type="match status" value="1"/>
</dbReference>
<dbReference type="InterPro" id="IPR010917">
    <property type="entry name" value="TonB_rcpt_CS"/>
</dbReference>
<evidence type="ECO:0000256" key="12">
    <source>
        <dbReference type="PROSITE-ProRule" id="PRU10144"/>
    </source>
</evidence>
<gene>
    <name evidence="17" type="primary">cirA</name>
    <name evidence="17" type="ORF">NCTC13337_00110</name>
</gene>
<dbReference type="InterPro" id="IPR011276">
    <property type="entry name" value="TonB_haem/Hb_rcpt"/>
</dbReference>
<comment type="similarity">
    <text evidence="2">Belongs to the TonB-dependent receptor family. Hemoglobin/haptoglobin binding protein subfamily.</text>
</comment>
<dbReference type="PROSITE" id="PS52016">
    <property type="entry name" value="TONB_DEPENDENT_REC_3"/>
    <property type="match status" value="1"/>
</dbReference>
<dbReference type="OrthoDB" id="9764669at2"/>
<feature type="domain" description="TonB-dependent receptor plug" evidence="16">
    <location>
        <begin position="41"/>
        <end position="149"/>
    </location>
</feature>
<protein>
    <submittedName>
        <fullName evidence="17">Colicin I receptor</fullName>
    </submittedName>
</protein>